<dbReference type="Pfam" id="PF14709">
    <property type="entry name" value="DND1_DSRM"/>
    <property type="match status" value="1"/>
</dbReference>
<dbReference type="GO" id="GO:0003723">
    <property type="term" value="F:RNA binding"/>
    <property type="evidence" value="ECO:0007669"/>
    <property type="project" value="UniProtKB-UniRule"/>
</dbReference>
<evidence type="ECO:0000256" key="2">
    <source>
        <dbReference type="SAM" id="MobiDB-lite"/>
    </source>
</evidence>
<feature type="signal peptide" evidence="3">
    <location>
        <begin position="1"/>
        <end position="16"/>
    </location>
</feature>
<dbReference type="PROSITE" id="PS50102">
    <property type="entry name" value="RRM"/>
    <property type="match status" value="1"/>
</dbReference>
<name>A0A8V5GGJ5_MELUD</name>
<keyword evidence="3" id="KW-0732">Signal</keyword>
<dbReference type="InterPro" id="IPR000504">
    <property type="entry name" value="RRM_dom"/>
</dbReference>
<reference evidence="4" key="1">
    <citation type="submission" date="2020-03" db="EMBL/GenBank/DDBJ databases">
        <title>Melopsittacus undulatus (budgerigar) genome, bMelUnd1, maternal haplotype with Z.</title>
        <authorList>
            <person name="Gedman G."/>
            <person name="Mountcastle J."/>
            <person name="Haase B."/>
            <person name="Formenti G."/>
            <person name="Wright T."/>
            <person name="Apodaca J."/>
            <person name="Pelan S."/>
            <person name="Chow W."/>
            <person name="Rhie A."/>
            <person name="Howe K."/>
            <person name="Fedrigo O."/>
            <person name="Jarvis E.D."/>
        </authorList>
    </citation>
    <scope>NUCLEOTIDE SEQUENCE [LARGE SCALE GENOMIC DNA]</scope>
</reference>
<keyword evidence="5" id="KW-1185">Reference proteome</keyword>
<dbReference type="AlphaFoldDB" id="A0A8V5GGJ5"/>
<accession>A0A8V5GGJ5</accession>
<dbReference type="PANTHER" id="PTHR21245">
    <property type="entry name" value="HETEROGENEOUS NUCLEAR RIBONUCLEOPROTEIN"/>
    <property type="match status" value="1"/>
</dbReference>
<reference evidence="4" key="2">
    <citation type="submission" date="2025-08" db="UniProtKB">
        <authorList>
            <consortium name="Ensembl"/>
        </authorList>
    </citation>
    <scope>IDENTIFICATION</scope>
</reference>
<sequence length="582" mass="63208">MLGWLWSPMVTCGALCCQHTPGAWLQLLVPVTLNQHPAPSLCSGCREVTLSRATCKGTAPRNVINLSLLLCASCPYFLPGAVICSPASLSRSWGLNVTVGASSAAFVLPHLRLPPLHHVQSKAPTSQELDSQRVKRAPGVTRGTLIPSFPSMRSRTTLVLASEAPGRGKTRGGDPVDGVAEPRWGGRCSQVPARGGAMRWAVLEPSRAWSSRRGGARGAAVMEIETWTNSINQANKKALLTWAKETGTKLVQINGQRRYGGPPPGWVGDPPPAGTEVFIGKLPQDIYENILIPLFQSVGTLYEFRLMMTFSGLNRGFAYAKYSTQRAAKEAIATFNNFSLREGCAIVVCRSTEKCELSLDGLAASVSQRGLEAVLRHVTAGIISVTLHPSPGQQHTQLALLKFSSHHAAAMAKKTLMEGNMRLGEAAIRVDWLNPDLKQKLQSREKKPSPSWVQRAKHQGLPKQAPPSPVLHNALEHLNTLCRSQYLGPPLFLTKCVQANPNGWLRFWCQVVIPGCPMPFMGFMWVQHRPGRSGHEEAKVAVALQVLRMLGESLRGTRAKALEHLLGVWSSGGPNQGQIPPK</sequence>
<evidence type="ECO:0000313" key="4">
    <source>
        <dbReference type="Ensembl" id="ENSMUNP00000030417.1"/>
    </source>
</evidence>
<dbReference type="InterPro" id="IPR044448">
    <property type="entry name" value="DND1_DSRM"/>
</dbReference>
<dbReference type="SMART" id="SM00360">
    <property type="entry name" value="RRM"/>
    <property type="match status" value="2"/>
</dbReference>
<dbReference type="Gene3D" id="3.30.70.330">
    <property type="match status" value="2"/>
</dbReference>
<evidence type="ECO:0000256" key="3">
    <source>
        <dbReference type="SAM" id="SignalP"/>
    </source>
</evidence>
<feature type="region of interest" description="Disordered" evidence="2">
    <location>
        <begin position="164"/>
        <end position="190"/>
    </location>
</feature>
<evidence type="ECO:0000256" key="1">
    <source>
        <dbReference type="ARBA" id="ARBA00022884"/>
    </source>
</evidence>
<protein>
    <submittedName>
        <fullName evidence="4">Uncharacterized protein</fullName>
    </submittedName>
</protein>
<dbReference type="InterPro" id="IPR035979">
    <property type="entry name" value="RBD_domain_sf"/>
</dbReference>
<feature type="region of interest" description="Disordered" evidence="2">
    <location>
        <begin position="440"/>
        <end position="466"/>
    </location>
</feature>
<dbReference type="GO" id="GO:0007281">
    <property type="term" value="P:germ cell development"/>
    <property type="evidence" value="ECO:0007669"/>
    <property type="project" value="InterPro"/>
</dbReference>
<dbReference type="Proteomes" id="UP000694405">
    <property type="component" value="Chromosome 10"/>
</dbReference>
<dbReference type="InterPro" id="IPR012677">
    <property type="entry name" value="Nucleotide-bd_a/b_plait_sf"/>
</dbReference>
<keyword evidence="1" id="KW-0694">RNA-binding</keyword>
<dbReference type="Pfam" id="PF00076">
    <property type="entry name" value="RRM_1"/>
    <property type="match status" value="1"/>
</dbReference>
<evidence type="ECO:0000313" key="5">
    <source>
        <dbReference type="Proteomes" id="UP000694405"/>
    </source>
</evidence>
<dbReference type="CDD" id="cd20313">
    <property type="entry name" value="DSRM_DND1"/>
    <property type="match status" value="1"/>
</dbReference>
<gene>
    <name evidence="4" type="primary">LOC101872068</name>
</gene>
<feature type="chain" id="PRO_5043680767" evidence="3">
    <location>
        <begin position="17"/>
        <end position="582"/>
    </location>
</feature>
<dbReference type="SUPFAM" id="SSF54928">
    <property type="entry name" value="RNA-binding domain, RBD"/>
    <property type="match status" value="1"/>
</dbReference>
<proteinExistence type="predicted"/>
<reference evidence="4" key="3">
    <citation type="submission" date="2025-09" db="UniProtKB">
        <authorList>
            <consortium name="Ensembl"/>
        </authorList>
    </citation>
    <scope>IDENTIFICATION</scope>
</reference>
<organism evidence="4 5">
    <name type="scientific">Melopsittacus undulatus</name>
    <name type="common">Budgerigar</name>
    <name type="synonym">Psittacus undulatus</name>
    <dbReference type="NCBI Taxonomy" id="13146"/>
    <lineage>
        <taxon>Eukaryota</taxon>
        <taxon>Metazoa</taxon>
        <taxon>Chordata</taxon>
        <taxon>Craniata</taxon>
        <taxon>Vertebrata</taxon>
        <taxon>Euteleostomi</taxon>
        <taxon>Archelosauria</taxon>
        <taxon>Archosauria</taxon>
        <taxon>Dinosauria</taxon>
        <taxon>Saurischia</taxon>
        <taxon>Theropoda</taxon>
        <taxon>Coelurosauria</taxon>
        <taxon>Aves</taxon>
        <taxon>Neognathae</taxon>
        <taxon>Neoaves</taxon>
        <taxon>Telluraves</taxon>
        <taxon>Australaves</taxon>
        <taxon>Psittaciformes</taxon>
        <taxon>Psittaculidae</taxon>
        <taxon>Melopsittacus</taxon>
    </lineage>
</organism>
<dbReference type="Ensembl" id="ENSMUNT00000033413.1">
    <property type="protein sequence ID" value="ENSMUNP00000030417.1"/>
    <property type="gene ID" value="ENSMUNG00000017365.1"/>
</dbReference>